<comment type="caution">
    <text evidence="1">The sequence shown here is derived from an EMBL/GenBank/DDBJ whole genome shotgun (WGS) entry which is preliminary data.</text>
</comment>
<evidence type="ECO:0000313" key="2">
    <source>
        <dbReference type="Proteomes" id="UP000805193"/>
    </source>
</evidence>
<proteinExistence type="predicted"/>
<sequence length="438" mass="48462">MLSWKRNGSYFPTKTLTSVAGDVKQSKLTLPSLHRNDLMATYTCVSSNNISAPTEVSVTLELNLAPISVQIRKSEAPISSGLTAEILCEVWGSRPPPEITWWKNSDQLNQTFVHVSQDGNLTTSVVAFSPQRSDNGQSLVCRAQNPRLKNSAKEDQWELSVHYKPRVQLELARQLSPDNIRERTDVMFVCLLDANPTVEDVQWIFNGRQLRPSGFDRSADKDQPRNTLLIKGIGTVHSGNYSCLGANSEGVGTSNEVNVLVKHTPTCKPHQRVVYTAARAEEVDVSCEVDAYPSLVTFLWLFNSSLQSHQVDAVHWNWHPEYGALCCSLRGRLRHLALLGKERGARLQLSDETLLTMLISAITVLFLLPLCIFIALRMRSKRSYEQEDPQSPKGSHHQPVAKPFGGGVGGSGGSKAAHSNGVTKGDANDYWISRETTT</sequence>
<dbReference type="EMBL" id="JABSTQ010010373">
    <property type="protein sequence ID" value="KAG0421393.1"/>
    <property type="molecule type" value="Genomic_DNA"/>
</dbReference>
<protein>
    <submittedName>
        <fullName evidence="1">Uncharacterized protein</fullName>
    </submittedName>
</protein>
<name>A0AC60PKF5_IXOPE</name>
<organism evidence="1 2">
    <name type="scientific">Ixodes persulcatus</name>
    <name type="common">Taiga tick</name>
    <dbReference type="NCBI Taxonomy" id="34615"/>
    <lineage>
        <taxon>Eukaryota</taxon>
        <taxon>Metazoa</taxon>
        <taxon>Ecdysozoa</taxon>
        <taxon>Arthropoda</taxon>
        <taxon>Chelicerata</taxon>
        <taxon>Arachnida</taxon>
        <taxon>Acari</taxon>
        <taxon>Parasitiformes</taxon>
        <taxon>Ixodida</taxon>
        <taxon>Ixodoidea</taxon>
        <taxon>Ixodidae</taxon>
        <taxon>Ixodinae</taxon>
        <taxon>Ixodes</taxon>
    </lineage>
</organism>
<reference evidence="1 2" key="1">
    <citation type="journal article" date="2020" name="Cell">
        <title>Large-Scale Comparative Analyses of Tick Genomes Elucidate Their Genetic Diversity and Vector Capacities.</title>
        <authorList>
            <consortium name="Tick Genome and Microbiome Consortium (TIGMIC)"/>
            <person name="Jia N."/>
            <person name="Wang J."/>
            <person name="Shi W."/>
            <person name="Du L."/>
            <person name="Sun Y."/>
            <person name="Zhan W."/>
            <person name="Jiang J.F."/>
            <person name="Wang Q."/>
            <person name="Zhang B."/>
            <person name="Ji P."/>
            <person name="Bell-Sakyi L."/>
            <person name="Cui X.M."/>
            <person name="Yuan T.T."/>
            <person name="Jiang B.G."/>
            <person name="Yang W.F."/>
            <person name="Lam T.T."/>
            <person name="Chang Q.C."/>
            <person name="Ding S.J."/>
            <person name="Wang X.J."/>
            <person name="Zhu J.G."/>
            <person name="Ruan X.D."/>
            <person name="Zhao L."/>
            <person name="Wei J.T."/>
            <person name="Ye R.Z."/>
            <person name="Que T.C."/>
            <person name="Du C.H."/>
            <person name="Zhou Y.H."/>
            <person name="Cheng J.X."/>
            <person name="Dai P.F."/>
            <person name="Guo W.B."/>
            <person name="Han X.H."/>
            <person name="Huang E.J."/>
            <person name="Li L.F."/>
            <person name="Wei W."/>
            <person name="Gao Y.C."/>
            <person name="Liu J.Z."/>
            <person name="Shao H.Z."/>
            <person name="Wang X."/>
            <person name="Wang C.C."/>
            <person name="Yang T.C."/>
            <person name="Huo Q.B."/>
            <person name="Li W."/>
            <person name="Chen H.Y."/>
            <person name="Chen S.E."/>
            <person name="Zhou L.G."/>
            <person name="Ni X.B."/>
            <person name="Tian J.H."/>
            <person name="Sheng Y."/>
            <person name="Liu T."/>
            <person name="Pan Y.S."/>
            <person name="Xia L.Y."/>
            <person name="Li J."/>
            <person name="Zhao F."/>
            <person name="Cao W.C."/>
        </authorList>
    </citation>
    <scope>NUCLEOTIDE SEQUENCE [LARGE SCALE GENOMIC DNA]</scope>
    <source>
        <strain evidence="1">Iper-2018</strain>
    </source>
</reference>
<evidence type="ECO:0000313" key="1">
    <source>
        <dbReference type="EMBL" id="KAG0421393.1"/>
    </source>
</evidence>
<accession>A0AC60PKF5</accession>
<gene>
    <name evidence="1" type="ORF">HPB47_002711</name>
</gene>
<keyword evidence="2" id="KW-1185">Reference proteome</keyword>
<dbReference type="Proteomes" id="UP000805193">
    <property type="component" value="Unassembled WGS sequence"/>
</dbReference>